<gene>
    <name evidence="2" type="ORF">K0M31_009508</name>
</gene>
<proteinExistence type="predicted"/>
<reference evidence="2" key="1">
    <citation type="submission" date="2021-10" db="EMBL/GenBank/DDBJ databases">
        <title>Melipona bicolor Genome sequencing and assembly.</title>
        <authorList>
            <person name="Araujo N.S."/>
            <person name="Arias M.C."/>
        </authorList>
    </citation>
    <scope>NUCLEOTIDE SEQUENCE</scope>
    <source>
        <strain evidence="2">USP_2M_L1-L4_2017</strain>
        <tissue evidence="2">Whole body</tissue>
    </source>
</reference>
<feature type="compositionally biased region" description="Polar residues" evidence="1">
    <location>
        <begin position="71"/>
        <end position="86"/>
    </location>
</feature>
<organism evidence="2 3">
    <name type="scientific">Melipona bicolor</name>
    <dbReference type="NCBI Taxonomy" id="60889"/>
    <lineage>
        <taxon>Eukaryota</taxon>
        <taxon>Metazoa</taxon>
        <taxon>Ecdysozoa</taxon>
        <taxon>Arthropoda</taxon>
        <taxon>Hexapoda</taxon>
        <taxon>Insecta</taxon>
        <taxon>Pterygota</taxon>
        <taxon>Neoptera</taxon>
        <taxon>Endopterygota</taxon>
        <taxon>Hymenoptera</taxon>
        <taxon>Apocrita</taxon>
        <taxon>Aculeata</taxon>
        <taxon>Apoidea</taxon>
        <taxon>Anthophila</taxon>
        <taxon>Apidae</taxon>
        <taxon>Melipona</taxon>
    </lineage>
</organism>
<protein>
    <submittedName>
        <fullName evidence="2">Uncharacterized protein</fullName>
    </submittedName>
</protein>
<evidence type="ECO:0000313" key="3">
    <source>
        <dbReference type="Proteomes" id="UP001177670"/>
    </source>
</evidence>
<dbReference type="Proteomes" id="UP001177670">
    <property type="component" value="Unassembled WGS sequence"/>
</dbReference>
<sequence>MVPACHVRISRSARRARASPGLPSRAAHEDTAHLSRFEITRVKVASRMVGVTPQLPPCCIAAGCSPETADNRQSIGQPEQPDSQANDARCNQPPKQPAAESTRPAEAPRQR</sequence>
<evidence type="ECO:0000313" key="2">
    <source>
        <dbReference type="EMBL" id="KAK1122285.1"/>
    </source>
</evidence>
<dbReference type="AlphaFoldDB" id="A0AA40KJ48"/>
<keyword evidence="3" id="KW-1185">Reference proteome</keyword>
<feature type="compositionally biased region" description="Basic residues" evidence="1">
    <location>
        <begin position="8"/>
        <end position="17"/>
    </location>
</feature>
<comment type="caution">
    <text evidence="2">The sequence shown here is derived from an EMBL/GenBank/DDBJ whole genome shotgun (WGS) entry which is preliminary data.</text>
</comment>
<evidence type="ECO:0000256" key="1">
    <source>
        <dbReference type="SAM" id="MobiDB-lite"/>
    </source>
</evidence>
<feature type="region of interest" description="Disordered" evidence="1">
    <location>
        <begin position="1"/>
        <end position="32"/>
    </location>
</feature>
<accession>A0AA40KJ48</accession>
<name>A0AA40KJ48_9HYME</name>
<dbReference type="EMBL" id="JAHYIQ010000023">
    <property type="protein sequence ID" value="KAK1122285.1"/>
    <property type="molecule type" value="Genomic_DNA"/>
</dbReference>
<feature type="region of interest" description="Disordered" evidence="1">
    <location>
        <begin position="66"/>
        <end position="111"/>
    </location>
</feature>